<accession>A0A0N1HZM0</accession>
<dbReference type="EMBL" id="LJSK01000502">
    <property type="protein sequence ID" value="KPI82873.1"/>
    <property type="molecule type" value="Genomic_DNA"/>
</dbReference>
<organism evidence="1 2">
    <name type="scientific">Leptomonas seymouri</name>
    <dbReference type="NCBI Taxonomy" id="5684"/>
    <lineage>
        <taxon>Eukaryota</taxon>
        <taxon>Discoba</taxon>
        <taxon>Euglenozoa</taxon>
        <taxon>Kinetoplastea</taxon>
        <taxon>Metakinetoplastina</taxon>
        <taxon>Trypanosomatida</taxon>
        <taxon>Trypanosomatidae</taxon>
        <taxon>Leishmaniinae</taxon>
        <taxon>Leptomonas</taxon>
    </lineage>
</organism>
<keyword evidence="2" id="KW-1185">Reference proteome</keyword>
<comment type="caution">
    <text evidence="1">The sequence shown here is derived from an EMBL/GenBank/DDBJ whole genome shotgun (WGS) entry which is preliminary data.</text>
</comment>
<evidence type="ECO:0000313" key="1">
    <source>
        <dbReference type="EMBL" id="KPI82873.1"/>
    </source>
</evidence>
<dbReference type="OMA" id="EHRTRYA"/>
<dbReference type="VEuPathDB" id="TriTrypDB:Lsey_0502_0020"/>
<gene>
    <name evidence="1" type="ORF">ABL78_8114</name>
</gene>
<dbReference type="OrthoDB" id="272462at2759"/>
<protein>
    <submittedName>
        <fullName evidence="1">Uncharacterized protein</fullName>
    </submittedName>
</protein>
<proteinExistence type="predicted"/>
<dbReference type="Proteomes" id="UP000038009">
    <property type="component" value="Unassembled WGS sequence"/>
</dbReference>
<reference evidence="1 2" key="1">
    <citation type="journal article" date="2015" name="PLoS Pathog.">
        <title>Leptomonas seymouri: Adaptations to the Dixenous Life Cycle Analyzed by Genome Sequencing, Transcriptome Profiling and Co-infection with Leishmania donovani.</title>
        <authorList>
            <person name="Kraeva N."/>
            <person name="Butenko A."/>
            <person name="Hlavacova J."/>
            <person name="Kostygov A."/>
            <person name="Myskova J."/>
            <person name="Grybchuk D."/>
            <person name="Lestinova T."/>
            <person name="Votypka J."/>
            <person name="Volf P."/>
            <person name="Opperdoes F."/>
            <person name="Flegontov P."/>
            <person name="Lukes J."/>
            <person name="Yurchenko V."/>
        </authorList>
    </citation>
    <scope>NUCLEOTIDE SEQUENCE [LARGE SCALE GENOMIC DNA]</scope>
    <source>
        <strain evidence="1 2">ATCC 30220</strain>
    </source>
</reference>
<dbReference type="AlphaFoldDB" id="A0A0N1HZM0"/>
<sequence>MSCKTPNSFEEADVFHMFDNDDATGSPLTAAEAQGKAAIRDEQYRALVQMMASNLGLTADEAERLFPAYWVNHHKGEDEGNTAAGSGGAPNLSSLAAREPPLCAHLSREGVETYWSSSTADFIPSVRCCDARDLSKQEPFPATGHGPHVHCLYCFHSAIQNAMPSGRGALPPIVEDFRDSASLQAHQRTHRERYRNYLKLLDGCGSSDLEIGVDMLSDEGMAACEHAAENESRHVCYMAAMGTPACPVVVFYCAACDCFAPLVRLQPDGEVDGREEVCAWSSTEVLDVILSRLLLSFHLLYMMHPSRFPGHLEGAHNADGAHDAEDRQARHVMYLFKPVLLHEGVEAELIEEFEDDALCTHAAVVLPNATVVGEPAELLLLDSEEPGQGVVASGHDIHDSADSSPRTYSPVVIGFAMEWASEELLQSKVDLILRQHELGNPVAGAAVLPLHVATRRVYIEDTEEWVTAHVLYHRTVATRDELPCSYVDGADEGIRVVETYAIEAPMTEMNGASAYASANYSSSAIAPTSSNPAEDTNAEDPLALDGCPYSLESRTINFLLRMAALAKAMHEVFTRRLSIDENKEGPS</sequence>
<name>A0A0N1HZM0_LEPSE</name>
<evidence type="ECO:0000313" key="2">
    <source>
        <dbReference type="Proteomes" id="UP000038009"/>
    </source>
</evidence>